<dbReference type="EMBL" id="BMDG01000013">
    <property type="protein sequence ID" value="GGI11083.1"/>
    <property type="molecule type" value="Genomic_DNA"/>
</dbReference>
<feature type="transmembrane region" description="Helical" evidence="2">
    <location>
        <begin position="99"/>
        <end position="117"/>
    </location>
</feature>
<keyword evidence="2" id="KW-0472">Membrane</keyword>
<feature type="transmembrane region" description="Helical" evidence="2">
    <location>
        <begin position="12"/>
        <end position="37"/>
    </location>
</feature>
<keyword evidence="2" id="KW-1133">Transmembrane helix</keyword>
<feature type="region of interest" description="Disordered" evidence="1">
    <location>
        <begin position="166"/>
        <end position="190"/>
    </location>
</feature>
<evidence type="ECO:0000256" key="2">
    <source>
        <dbReference type="SAM" id="Phobius"/>
    </source>
</evidence>
<name>A0ABQ2BAR1_9MICO</name>
<sequence length="190" mass="20710">MTRRQISDRWDMVGKLAFVVAMCSCAEMLIFVIQGLIGLAIGGFGSTGVVGVAWRNLAWLPVVIYAAAVVLSIPLPRWPGRETRWSGNGKVRMPPMGRGMLLLFGWILFLGTALHVLSLRGQDEPMDDASGYVIVAWAGAVALLLLRIVLGTLRLLPRSWRVLPPDDGPPVADTRPDVVIPDQRFAPKDG</sequence>
<keyword evidence="4" id="KW-1185">Reference proteome</keyword>
<proteinExistence type="predicted"/>
<feature type="transmembrane region" description="Helical" evidence="2">
    <location>
        <begin position="129"/>
        <end position="150"/>
    </location>
</feature>
<accession>A0ABQ2BAR1</accession>
<evidence type="ECO:0000313" key="3">
    <source>
        <dbReference type="EMBL" id="GGI11083.1"/>
    </source>
</evidence>
<evidence type="ECO:0000256" key="1">
    <source>
        <dbReference type="SAM" id="MobiDB-lite"/>
    </source>
</evidence>
<reference evidence="4" key="1">
    <citation type="journal article" date="2019" name="Int. J. Syst. Evol. Microbiol.">
        <title>The Global Catalogue of Microorganisms (GCM) 10K type strain sequencing project: providing services to taxonomists for standard genome sequencing and annotation.</title>
        <authorList>
            <consortium name="The Broad Institute Genomics Platform"/>
            <consortium name="The Broad Institute Genome Sequencing Center for Infectious Disease"/>
            <person name="Wu L."/>
            <person name="Ma J."/>
        </authorList>
    </citation>
    <scope>NUCLEOTIDE SEQUENCE [LARGE SCALE GENOMIC DNA]</scope>
    <source>
        <strain evidence="4">CCM 8653</strain>
    </source>
</reference>
<keyword evidence="2" id="KW-0812">Transmembrane</keyword>
<feature type="transmembrane region" description="Helical" evidence="2">
    <location>
        <begin position="57"/>
        <end position="78"/>
    </location>
</feature>
<protein>
    <submittedName>
        <fullName evidence="3">Uncharacterized protein</fullName>
    </submittedName>
</protein>
<dbReference type="Proteomes" id="UP000632535">
    <property type="component" value="Unassembled WGS sequence"/>
</dbReference>
<organism evidence="3 4">
    <name type="scientific">Isoptericola cucumis</name>
    <dbReference type="NCBI Taxonomy" id="1776856"/>
    <lineage>
        <taxon>Bacteria</taxon>
        <taxon>Bacillati</taxon>
        <taxon>Actinomycetota</taxon>
        <taxon>Actinomycetes</taxon>
        <taxon>Micrococcales</taxon>
        <taxon>Promicromonosporaceae</taxon>
        <taxon>Isoptericola</taxon>
    </lineage>
</organism>
<evidence type="ECO:0000313" key="4">
    <source>
        <dbReference type="Proteomes" id="UP000632535"/>
    </source>
</evidence>
<comment type="caution">
    <text evidence="3">The sequence shown here is derived from an EMBL/GenBank/DDBJ whole genome shotgun (WGS) entry which is preliminary data.</text>
</comment>
<gene>
    <name evidence="3" type="ORF">GCM10007368_34440</name>
</gene>